<evidence type="ECO:0000313" key="2">
    <source>
        <dbReference type="EMBL" id="OJJ25873.1"/>
    </source>
</evidence>
<evidence type="ECO:0000313" key="3">
    <source>
        <dbReference type="Proteomes" id="UP000183940"/>
    </source>
</evidence>
<keyword evidence="3" id="KW-1185">Reference proteome</keyword>
<sequence>MTVSRIENQQLEEGRSDRILASFLQAMVPSFNSFNTTISDNDEMFLMALENTAGDPTQAAIRYHGNGLRIFQAIQQIITHHFGSWDKLSTFLDFAGGYGRFTRFLTQVLPPEHIWISDIYPEAVQFQIEQFQVQGIPSTLTPTEYKIDQNFDCILASSFFSHIPESTFAPWLKTLYHNLSEGGLLIFSTHDVTLAPNPFALSASGIHFIPQSESRTLDPSVYGTTYVSEEFIQHSLNQILGPSAAYHRIPKGLADHQDLYIVSKNTSPDWSTFTFTYPPQGSLESTELNSSGDWEFKGKVWSLNAQTAAKSIELWVNDTIIHRCVPRVEGSWVCHLNHSQVQRDDVVMIKAIGETGNLERMLVCQTLEQLASLESGHSSGKGLAEGIFILGGMHRSGTSLSASLLNSVGVHLGDRLVATTIGNDRGHFEDLDFVEFHQNVLRSQGLEIDGLTLESELILAPRYQQSAKLLLKEKTQRPLWGWKDPRTTLFLKFWAELVPSAYFILVYRSPWEVVDSLYRRSSDEVVAAYPEKAVELWMHYNQQMLEFVRAYPERCFLANLDAIVRDPQGWIQGLEAKWQLSLGAVEPSVIEPGLLQRDVSQTRKPALIQAFFPEAITLYQELETLAGSWGSADSIMPAELDVDAELEKIEALSPQDWAFSSWQEVGNATKYQKLLNLKQKECDRHAQELQRMRSQYEESEYQKSLVQKNIRANKALLAQTQSECEHYKHMANQLRSQLEQANYDLEQTQKVLNQSHAEAVNINQQLVNTSAQLQNTHTLSADIQAQLNAQLQDLNSQLHHRNLELAAIKANKAWRLRMKWVKLKQKLGLIKE</sequence>
<dbReference type="SUPFAM" id="SSF53335">
    <property type="entry name" value="S-adenosyl-L-methionine-dependent methyltransferases"/>
    <property type="match status" value="1"/>
</dbReference>
<organism evidence="2 3">
    <name type="scientific">Roseofilum reptotaenium AO1-A</name>
    <dbReference type="NCBI Taxonomy" id="1925591"/>
    <lineage>
        <taxon>Bacteria</taxon>
        <taxon>Bacillati</taxon>
        <taxon>Cyanobacteriota</taxon>
        <taxon>Cyanophyceae</taxon>
        <taxon>Desertifilales</taxon>
        <taxon>Desertifilaceae</taxon>
        <taxon>Roseofilum</taxon>
    </lineage>
</organism>
<protein>
    <recommendedName>
        <fullName evidence="4">Methyltransferase type 12 domain-containing protein</fullName>
    </recommendedName>
</protein>
<comment type="caution">
    <text evidence="2">The sequence shown here is derived from an EMBL/GenBank/DDBJ whole genome shotgun (WGS) entry which is preliminary data.</text>
</comment>
<dbReference type="InterPro" id="IPR027417">
    <property type="entry name" value="P-loop_NTPase"/>
</dbReference>
<dbReference type="Proteomes" id="UP000183940">
    <property type="component" value="Unassembled WGS sequence"/>
</dbReference>
<reference evidence="2" key="1">
    <citation type="submission" date="2016-10" db="EMBL/GenBank/DDBJ databases">
        <title>CRISPR-Cas defence system in Roseofilum reptotaenium: evidence of a bacteriophage-cyanobacterium arms race in the coral black band disease.</title>
        <authorList>
            <person name="Buerger P."/>
            <person name="Wood-Charlson E.M."/>
            <person name="Weynberg K.D."/>
            <person name="Willis B."/>
            <person name="Van Oppen M.J."/>
        </authorList>
    </citation>
    <scope>NUCLEOTIDE SEQUENCE [LARGE SCALE GENOMIC DNA]</scope>
    <source>
        <strain evidence="2">AO1-A</strain>
    </source>
</reference>
<dbReference type="Pfam" id="PF13489">
    <property type="entry name" value="Methyltransf_23"/>
    <property type="match status" value="1"/>
</dbReference>
<dbReference type="EMBL" id="MLAW01000012">
    <property type="protein sequence ID" value="OJJ25873.1"/>
    <property type="molecule type" value="Genomic_DNA"/>
</dbReference>
<proteinExistence type="predicted"/>
<dbReference type="STRING" id="1925591.BI308_09045"/>
<dbReference type="Gene3D" id="3.40.50.150">
    <property type="entry name" value="Vaccinia Virus protein VP39"/>
    <property type="match status" value="1"/>
</dbReference>
<accession>A0A1L9QT84</accession>
<dbReference type="AlphaFoldDB" id="A0A1L9QT84"/>
<evidence type="ECO:0000256" key="1">
    <source>
        <dbReference type="SAM" id="Coils"/>
    </source>
</evidence>
<evidence type="ECO:0008006" key="4">
    <source>
        <dbReference type="Google" id="ProtNLM"/>
    </source>
</evidence>
<keyword evidence="1" id="KW-0175">Coiled coil</keyword>
<feature type="coiled-coil region" evidence="1">
    <location>
        <begin position="675"/>
        <end position="751"/>
    </location>
</feature>
<dbReference type="InterPro" id="IPR029063">
    <property type="entry name" value="SAM-dependent_MTases_sf"/>
</dbReference>
<gene>
    <name evidence="2" type="ORF">BI308_09045</name>
</gene>
<dbReference type="SUPFAM" id="SSF52540">
    <property type="entry name" value="P-loop containing nucleoside triphosphate hydrolases"/>
    <property type="match status" value="1"/>
</dbReference>
<dbReference type="Gene3D" id="3.40.50.300">
    <property type="entry name" value="P-loop containing nucleotide triphosphate hydrolases"/>
    <property type="match status" value="1"/>
</dbReference>
<dbReference type="Pfam" id="PF13469">
    <property type="entry name" value="Sulfotransfer_3"/>
    <property type="match status" value="1"/>
</dbReference>
<name>A0A1L9QT84_9CYAN</name>